<dbReference type="SUPFAM" id="SSF53335">
    <property type="entry name" value="S-adenosyl-L-methionine-dependent methyltransferases"/>
    <property type="match status" value="1"/>
</dbReference>
<gene>
    <name evidence="2" type="ORF">L1I30_07930</name>
</gene>
<reference evidence="2" key="1">
    <citation type="submission" date="2022-01" db="EMBL/GenBank/DDBJ databases">
        <title>Gillisia lutea sp. nov., isolated from marine plastic residues from the Malvarosa beach (Valencia, Spain).</title>
        <authorList>
            <person name="Vidal-Verdu A."/>
            <person name="Molina-Menor E."/>
            <person name="Satari L."/>
            <person name="Pascual J."/>
            <person name="Pereto J."/>
            <person name="Porcar M."/>
        </authorList>
    </citation>
    <scope>NUCLEOTIDE SEQUENCE</scope>
    <source>
        <strain evidence="2">M10.2A</strain>
    </source>
</reference>
<dbReference type="GO" id="GO:0008168">
    <property type="term" value="F:methyltransferase activity"/>
    <property type="evidence" value="ECO:0007669"/>
    <property type="project" value="UniProtKB-KW"/>
</dbReference>
<dbReference type="Pfam" id="PF13847">
    <property type="entry name" value="Methyltransf_31"/>
    <property type="match status" value="1"/>
</dbReference>
<organism evidence="2 3">
    <name type="scientific">Gillisia lutea</name>
    <dbReference type="NCBI Taxonomy" id="2909668"/>
    <lineage>
        <taxon>Bacteria</taxon>
        <taxon>Pseudomonadati</taxon>
        <taxon>Bacteroidota</taxon>
        <taxon>Flavobacteriia</taxon>
        <taxon>Flavobacteriales</taxon>
        <taxon>Flavobacteriaceae</taxon>
        <taxon>Gillisia</taxon>
    </lineage>
</organism>
<protein>
    <submittedName>
        <fullName evidence="2">Methyltransferase domain-containing protein</fullName>
    </submittedName>
</protein>
<dbReference type="Proteomes" id="UP001179363">
    <property type="component" value="Unassembled WGS sequence"/>
</dbReference>
<dbReference type="EMBL" id="JAKGTH010000008">
    <property type="protein sequence ID" value="MCF4101591.1"/>
    <property type="molecule type" value="Genomic_DNA"/>
</dbReference>
<evidence type="ECO:0000259" key="1">
    <source>
        <dbReference type="Pfam" id="PF13847"/>
    </source>
</evidence>
<dbReference type="CDD" id="cd02440">
    <property type="entry name" value="AdoMet_MTases"/>
    <property type="match status" value="1"/>
</dbReference>
<feature type="domain" description="Methyltransferase" evidence="1">
    <location>
        <begin position="61"/>
        <end position="159"/>
    </location>
</feature>
<keyword evidence="2" id="KW-0489">Methyltransferase</keyword>
<evidence type="ECO:0000313" key="3">
    <source>
        <dbReference type="Proteomes" id="UP001179363"/>
    </source>
</evidence>
<comment type="caution">
    <text evidence="2">The sequence shown here is derived from an EMBL/GenBank/DDBJ whole genome shotgun (WGS) entry which is preliminary data.</text>
</comment>
<keyword evidence="3" id="KW-1185">Reference proteome</keyword>
<name>A0ABS9EFG8_9FLAO</name>
<keyword evidence="2" id="KW-0808">Transferase</keyword>
<proteinExistence type="predicted"/>
<sequence length="241" mass="27647">MINIDTLKRTQETEIMDDFDLQGAELEKTLSDLDTINKWLGGNAITLNGIKHILKEFPQNEEIKVVDVGCGNGAILREIAVWARKSDISIKLVGIDANTHAIQIAKRLSASYPGIGFYTLNIFSEEFQQMEFDIVLCTLTLHHFKESEIISLLQNFHNQSKLGIVINDLHRSRLAYVLFQAFCKVFINNEIARKDGLISILRGFKKYDLQQLSSSLTNATHHISWKWAFRYQWVILKQHTL</sequence>
<dbReference type="GO" id="GO:0032259">
    <property type="term" value="P:methylation"/>
    <property type="evidence" value="ECO:0007669"/>
    <property type="project" value="UniProtKB-KW"/>
</dbReference>
<evidence type="ECO:0000313" key="2">
    <source>
        <dbReference type="EMBL" id="MCF4101591.1"/>
    </source>
</evidence>
<dbReference type="Gene3D" id="3.40.50.150">
    <property type="entry name" value="Vaccinia Virus protein VP39"/>
    <property type="match status" value="1"/>
</dbReference>
<dbReference type="InterPro" id="IPR029063">
    <property type="entry name" value="SAM-dependent_MTases_sf"/>
</dbReference>
<dbReference type="RefSeq" id="WP_236133744.1">
    <property type="nucleotide sequence ID" value="NZ_JAKGTH010000008.1"/>
</dbReference>
<accession>A0ABS9EFG8</accession>
<dbReference type="InterPro" id="IPR025714">
    <property type="entry name" value="Methyltranfer_dom"/>
</dbReference>